<feature type="region of interest" description="Disordered" evidence="1">
    <location>
        <begin position="81"/>
        <end position="109"/>
    </location>
</feature>
<dbReference type="Proteomes" id="UP000011087">
    <property type="component" value="Unassembled WGS sequence"/>
</dbReference>
<evidence type="ECO:0000313" key="4">
    <source>
        <dbReference type="Proteomes" id="UP000011087"/>
    </source>
</evidence>
<dbReference type="EnsemblProtists" id="EKX43683">
    <property type="protein sequence ID" value="EKX43683"/>
    <property type="gene ID" value="GUITHDRAFT_163826"/>
</dbReference>
<reference evidence="3" key="3">
    <citation type="submission" date="2015-06" db="UniProtKB">
        <authorList>
            <consortium name="EnsemblProtists"/>
        </authorList>
    </citation>
    <scope>IDENTIFICATION</scope>
</reference>
<feature type="region of interest" description="Disordered" evidence="1">
    <location>
        <begin position="234"/>
        <end position="282"/>
    </location>
</feature>
<keyword evidence="4" id="KW-1185">Reference proteome</keyword>
<reference evidence="4" key="2">
    <citation type="submission" date="2012-11" db="EMBL/GenBank/DDBJ databases">
        <authorList>
            <person name="Kuo A."/>
            <person name="Curtis B.A."/>
            <person name="Tanifuji G."/>
            <person name="Burki F."/>
            <person name="Gruber A."/>
            <person name="Irimia M."/>
            <person name="Maruyama S."/>
            <person name="Arias M.C."/>
            <person name="Ball S.G."/>
            <person name="Gile G.H."/>
            <person name="Hirakawa Y."/>
            <person name="Hopkins J.F."/>
            <person name="Rensing S.A."/>
            <person name="Schmutz J."/>
            <person name="Symeonidi A."/>
            <person name="Elias M."/>
            <person name="Eveleigh R.J."/>
            <person name="Herman E.K."/>
            <person name="Klute M.J."/>
            <person name="Nakayama T."/>
            <person name="Obornik M."/>
            <person name="Reyes-Prieto A."/>
            <person name="Armbrust E.V."/>
            <person name="Aves S.J."/>
            <person name="Beiko R.G."/>
            <person name="Coutinho P."/>
            <person name="Dacks J.B."/>
            <person name="Durnford D.G."/>
            <person name="Fast N.M."/>
            <person name="Green B.R."/>
            <person name="Grisdale C."/>
            <person name="Hempe F."/>
            <person name="Henrissat B."/>
            <person name="Hoppner M.P."/>
            <person name="Ishida K.-I."/>
            <person name="Kim E."/>
            <person name="Koreny L."/>
            <person name="Kroth P.G."/>
            <person name="Liu Y."/>
            <person name="Malik S.-B."/>
            <person name="Maier U.G."/>
            <person name="McRose D."/>
            <person name="Mock T."/>
            <person name="Neilson J.A."/>
            <person name="Onodera N.T."/>
            <person name="Poole A.M."/>
            <person name="Pritham E.J."/>
            <person name="Richards T.A."/>
            <person name="Rocap G."/>
            <person name="Roy S.W."/>
            <person name="Sarai C."/>
            <person name="Schaack S."/>
            <person name="Shirato S."/>
            <person name="Slamovits C.H."/>
            <person name="Spencer D.F."/>
            <person name="Suzuki S."/>
            <person name="Worden A.Z."/>
            <person name="Zauner S."/>
            <person name="Barry K."/>
            <person name="Bell C."/>
            <person name="Bharti A.K."/>
            <person name="Crow J.A."/>
            <person name="Grimwood J."/>
            <person name="Kramer R."/>
            <person name="Lindquist E."/>
            <person name="Lucas S."/>
            <person name="Salamov A."/>
            <person name="McFadden G.I."/>
            <person name="Lane C.E."/>
            <person name="Keeling P.J."/>
            <person name="Gray M.W."/>
            <person name="Grigoriev I.V."/>
            <person name="Archibald J.M."/>
        </authorList>
    </citation>
    <scope>NUCLEOTIDE SEQUENCE</scope>
    <source>
        <strain evidence="4">CCMP2712</strain>
    </source>
</reference>
<dbReference type="KEGG" id="gtt:GUITHDRAFT_163826"/>
<protein>
    <submittedName>
        <fullName evidence="2 3">Uncharacterized protein</fullName>
    </submittedName>
</protein>
<accession>L1J571</accession>
<dbReference type="RefSeq" id="XP_005830663.1">
    <property type="nucleotide sequence ID" value="XM_005830606.1"/>
</dbReference>
<feature type="region of interest" description="Disordered" evidence="1">
    <location>
        <begin position="180"/>
        <end position="207"/>
    </location>
</feature>
<dbReference type="AlphaFoldDB" id="L1J571"/>
<dbReference type="OrthoDB" id="10664928at2759"/>
<reference evidence="2 4" key="1">
    <citation type="journal article" date="2012" name="Nature">
        <title>Algal genomes reveal evolutionary mosaicism and the fate of nucleomorphs.</title>
        <authorList>
            <consortium name="DOE Joint Genome Institute"/>
            <person name="Curtis B.A."/>
            <person name="Tanifuji G."/>
            <person name="Burki F."/>
            <person name="Gruber A."/>
            <person name="Irimia M."/>
            <person name="Maruyama S."/>
            <person name="Arias M.C."/>
            <person name="Ball S.G."/>
            <person name="Gile G.H."/>
            <person name="Hirakawa Y."/>
            <person name="Hopkins J.F."/>
            <person name="Kuo A."/>
            <person name="Rensing S.A."/>
            <person name="Schmutz J."/>
            <person name="Symeonidi A."/>
            <person name="Elias M."/>
            <person name="Eveleigh R.J."/>
            <person name="Herman E.K."/>
            <person name="Klute M.J."/>
            <person name="Nakayama T."/>
            <person name="Obornik M."/>
            <person name="Reyes-Prieto A."/>
            <person name="Armbrust E.V."/>
            <person name="Aves S.J."/>
            <person name="Beiko R.G."/>
            <person name="Coutinho P."/>
            <person name="Dacks J.B."/>
            <person name="Durnford D.G."/>
            <person name="Fast N.M."/>
            <person name="Green B.R."/>
            <person name="Grisdale C.J."/>
            <person name="Hempel F."/>
            <person name="Henrissat B."/>
            <person name="Hoppner M.P."/>
            <person name="Ishida K."/>
            <person name="Kim E."/>
            <person name="Koreny L."/>
            <person name="Kroth P.G."/>
            <person name="Liu Y."/>
            <person name="Malik S.B."/>
            <person name="Maier U.G."/>
            <person name="McRose D."/>
            <person name="Mock T."/>
            <person name="Neilson J.A."/>
            <person name="Onodera N.T."/>
            <person name="Poole A.M."/>
            <person name="Pritham E.J."/>
            <person name="Richards T.A."/>
            <person name="Rocap G."/>
            <person name="Roy S.W."/>
            <person name="Sarai C."/>
            <person name="Schaack S."/>
            <person name="Shirato S."/>
            <person name="Slamovits C.H."/>
            <person name="Spencer D.F."/>
            <person name="Suzuki S."/>
            <person name="Worden A.Z."/>
            <person name="Zauner S."/>
            <person name="Barry K."/>
            <person name="Bell C."/>
            <person name="Bharti A.K."/>
            <person name="Crow J.A."/>
            <person name="Grimwood J."/>
            <person name="Kramer R."/>
            <person name="Lindquist E."/>
            <person name="Lucas S."/>
            <person name="Salamov A."/>
            <person name="McFadden G.I."/>
            <person name="Lane C.E."/>
            <person name="Keeling P.J."/>
            <person name="Gray M.W."/>
            <person name="Grigoriev I.V."/>
            <person name="Archibald J.M."/>
        </authorList>
    </citation>
    <scope>NUCLEOTIDE SEQUENCE</scope>
    <source>
        <strain evidence="2 4">CCMP2712</strain>
    </source>
</reference>
<sequence>MATAAKSAMAAVGFSVVALIVCLALIGSSNLSRKAVLSSRAQMLRTIDLNKDNKNLDIVKYLKSNKDIKTPLRRHMRRLSPQEILREDSNNVDDLRSPAPSNLRGLGPDGLRDEGSISDLYLLGSLSRENKVDSARMDAVDARHNIPRANSFLARRRRVHDMATAESRVDSKAENLLFSKRNPEPFHMIRDGESQAGGPPSWHEDSFKDKFSTAQIPIATGDSFKNKFHALTVKSNDDGSSSDSDQMPAVDLGAESDSERLADPNPAPLAAPSKGIWIEPGSNKGYDSYALDSLQDKHAA</sequence>
<dbReference type="GeneID" id="17300323"/>
<feature type="compositionally biased region" description="Basic and acidic residues" evidence="1">
    <location>
        <begin position="181"/>
        <end position="193"/>
    </location>
</feature>
<evidence type="ECO:0000313" key="2">
    <source>
        <dbReference type="EMBL" id="EKX43683.1"/>
    </source>
</evidence>
<evidence type="ECO:0000313" key="3">
    <source>
        <dbReference type="EnsemblProtists" id="EKX43683"/>
    </source>
</evidence>
<gene>
    <name evidence="2" type="ORF">GUITHDRAFT_163826</name>
</gene>
<evidence type="ECO:0000256" key="1">
    <source>
        <dbReference type="SAM" id="MobiDB-lite"/>
    </source>
</evidence>
<proteinExistence type="predicted"/>
<feature type="compositionally biased region" description="Basic and acidic residues" evidence="1">
    <location>
        <begin position="84"/>
        <end position="96"/>
    </location>
</feature>
<name>L1J571_GUITC</name>
<dbReference type="EMBL" id="JH993009">
    <property type="protein sequence ID" value="EKX43683.1"/>
    <property type="molecule type" value="Genomic_DNA"/>
</dbReference>
<organism evidence="2">
    <name type="scientific">Guillardia theta (strain CCMP2712)</name>
    <name type="common">Cryptophyte</name>
    <dbReference type="NCBI Taxonomy" id="905079"/>
    <lineage>
        <taxon>Eukaryota</taxon>
        <taxon>Cryptophyceae</taxon>
        <taxon>Pyrenomonadales</taxon>
        <taxon>Geminigeraceae</taxon>
        <taxon>Guillardia</taxon>
    </lineage>
</organism>
<dbReference type="HOGENOM" id="CLU_928884_0_0_1"/>
<dbReference type="PaxDb" id="55529-EKX43683"/>